<feature type="transmembrane region" description="Helical" evidence="1">
    <location>
        <begin position="25"/>
        <end position="46"/>
    </location>
</feature>
<feature type="transmembrane region" description="Helical" evidence="1">
    <location>
        <begin position="152"/>
        <end position="175"/>
    </location>
</feature>
<evidence type="ECO:0000313" key="2">
    <source>
        <dbReference type="EMBL" id="THG29879.1"/>
    </source>
</evidence>
<comment type="caution">
    <text evidence="2">The sequence shown here is derived from an EMBL/GenBank/DDBJ whole genome shotgun (WGS) entry which is preliminary data.</text>
</comment>
<reference evidence="2 3" key="1">
    <citation type="submission" date="2019-04" db="EMBL/GenBank/DDBJ databases">
        <authorList>
            <person name="Jiang L."/>
        </authorList>
    </citation>
    <scope>NUCLEOTIDE SEQUENCE [LARGE SCALE GENOMIC DNA]</scope>
    <source>
        <strain evidence="2 3">YIM 131853</strain>
    </source>
</reference>
<evidence type="ECO:0000256" key="1">
    <source>
        <dbReference type="SAM" id="Phobius"/>
    </source>
</evidence>
<feature type="transmembrane region" description="Helical" evidence="1">
    <location>
        <begin position="66"/>
        <end position="92"/>
    </location>
</feature>
<dbReference type="EMBL" id="SSSM01000005">
    <property type="protein sequence ID" value="THG29879.1"/>
    <property type="molecule type" value="Genomic_DNA"/>
</dbReference>
<sequence>MSAQLAPPTGIVRTHPRSRSPWPRAIALVFGAMVLSLVGRIIFSTWEPPFQGGILFDDIAPLGASYWAMNVFLCGPTFLLTFVTGAISLVSLGRGSATSLAGGTLVFVGGSIFTPAIVAEVMPFALAADPAVMPEAQGRSLFDLLNGHLDVVLLPIVVGSILVALGVLIAVVGLLVTRAIPLWLSIGVLAYIVLFQALPLGELHPALFVASNVLELGLWFLIALFALLKIRRGTHAAVGAAESADA</sequence>
<dbReference type="OrthoDB" id="3404770at2"/>
<organism evidence="2 3">
    <name type="scientific">Naasia lichenicola</name>
    <dbReference type="NCBI Taxonomy" id="2565933"/>
    <lineage>
        <taxon>Bacteria</taxon>
        <taxon>Bacillati</taxon>
        <taxon>Actinomycetota</taxon>
        <taxon>Actinomycetes</taxon>
        <taxon>Micrococcales</taxon>
        <taxon>Microbacteriaceae</taxon>
        <taxon>Naasia</taxon>
    </lineage>
</organism>
<dbReference type="AlphaFoldDB" id="A0A4S4FI05"/>
<evidence type="ECO:0008006" key="4">
    <source>
        <dbReference type="Google" id="ProtNLM"/>
    </source>
</evidence>
<keyword evidence="1" id="KW-1133">Transmembrane helix</keyword>
<proteinExistence type="predicted"/>
<feature type="transmembrane region" description="Helical" evidence="1">
    <location>
        <begin position="206"/>
        <end position="228"/>
    </location>
</feature>
<keyword evidence="1" id="KW-0472">Membrane</keyword>
<keyword evidence="3" id="KW-1185">Reference proteome</keyword>
<feature type="transmembrane region" description="Helical" evidence="1">
    <location>
        <begin position="104"/>
        <end position="126"/>
    </location>
</feature>
<feature type="transmembrane region" description="Helical" evidence="1">
    <location>
        <begin position="182"/>
        <end position="200"/>
    </location>
</feature>
<evidence type="ECO:0000313" key="3">
    <source>
        <dbReference type="Proteomes" id="UP000309133"/>
    </source>
</evidence>
<dbReference type="Proteomes" id="UP000309133">
    <property type="component" value="Unassembled WGS sequence"/>
</dbReference>
<dbReference type="RefSeq" id="WP_136428208.1">
    <property type="nucleotide sequence ID" value="NZ_SSSM01000005.1"/>
</dbReference>
<gene>
    <name evidence="2" type="ORF">E6C64_14610</name>
</gene>
<name>A0A4S4FI05_9MICO</name>
<accession>A0A4S4FI05</accession>
<protein>
    <recommendedName>
        <fullName evidence="4">DUF4386 domain-containing protein</fullName>
    </recommendedName>
</protein>
<keyword evidence="1" id="KW-0812">Transmembrane</keyword>